<dbReference type="Pfam" id="PF00153">
    <property type="entry name" value="Mito_carr"/>
    <property type="match status" value="2"/>
</dbReference>
<dbReference type="SUPFAM" id="SSF103506">
    <property type="entry name" value="Mitochondrial carrier"/>
    <property type="match status" value="1"/>
</dbReference>
<keyword evidence="3" id="KW-0496">Mitochondrion</keyword>
<dbReference type="InterPro" id="IPR036704">
    <property type="entry name" value="RraA/RraA-like_sf"/>
</dbReference>
<proteinExistence type="inferred from homology"/>
<dbReference type="InterPro" id="IPR053017">
    <property type="entry name" value="Mito_Cit/Oxoglu_Carrier"/>
</dbReference>
<comment type="caution">
    <text evidence="9">The sequence shown here is derived from an EMBL/GenBank/DDBJ whole genome shotgun (WGS) entry which is preliminary data.</text>
</comment>
<protein>
    <recommendedName>
        <fullName evidence="11">Mitochondrial carrier</fullName>
    </recommendedName>
</protein>
<feature type="repeat" description="Solcar" evidence="7">
    <location>
        <begin position="235"/>
        <end position="323"/>
    </location>
</feature>
<comment type="similarity">
    <text evidence="8">Belongs to the mitochondrial carrier (TC 2.A.29) family.</text>
</comment>
<dbReference type="Proteomes" id="UP000782241">
    <property type="component" value="Unassembled WGS sequence"/>
</dbReference>
<reference evidence="9" key="1">
    <citation type="submission" date="2021-04" db="EMBL/GenBank/DDBJ databases">
        <title>Draft genome of Fusarium avenaceum strain F156N33, isolated from an atmospheric sample in Virginia.</title>
        <authorList>
            <person name="Yang S."/>
            <person name="Vinatzer B.A."/>
            <person name="Coleman J."/>
        </authorList>
    </citation>
    <scope>NUCLEOTIDE SEQUENCE</scope>
    <source>
        <strain evidence="9">F156N33</strain>
    </source>
</reference>
<evidence type="ECO:0000313" key="9">
    <source>
        <dbReference type="EMBL" id="KAG5656793.1"/>
    </source>
</evidence>
<dbReference type="InterPro" id="IPR005493">
    <property type="entry name" value="RraA/RraA-like"/>
</dbReference>
<keyword evidence="6" id="KW-0479">Metal-binding</keyword>
<evidence type="ECO:0000256" key="7">
    <source>
        <dbReference type="PROSITE-ProRule" id="PRU00282"/>
    </source>
</evidence>
<dbReference type="GO" id="GO:0046872">
    <property type="term" value="F:metal ion binding"/>
    <property type="evidence" value="ECO:0007669"/>
    <property type="project" value="UniProtKB-KW"/>
</dbReference>
<comment type="subcellular location">
    <subcellularLocation>
        <location evidence="1">Membrane</location>
        <topology evidence="1">Multi-pass membrane protein</topology>
    </subcellularLocation>
</comment>
<evidence type="ECO:0000256" key="3">
    <source>
        <dbReference type="ARBA" id="ARBA00022792"/>
    </source>
</evidence>
<dbReference type="GO" id="GO:0006843">
    <property type="term" value="P:mitochondrial citrate transmembrane transport"/>
    <property type="evidence" value="ECO:0007669"/>
    <property type="project" value="TreeGrafter"/>
</dbReference>
<keyword evidence="3" id="KW-0999">Mitochondrion inner membrane</keyword>
<keyword evidence="2 7" id="KW-0812">Transmembrane</keyword>
<feature type="binding site" evidence="6">
    <location>
        <position position="431"/>
    </location>
    <ligand>
        <name>substrate</name>
    </ligand>
</feature>
<dbReference type="PROSITE" id="PS50920">
    <property type="entry name" value="SOLCAR"/>
    <property type="match status" value="2"/>
</dbReference>
<dbReference type="EMBL" id="JAGPUO010000020">
    <property type="protein sequence ID" value="KAG5656793.1"/>
    <property type="molecule type" value="Genomic_DNA"/>
</dbReference>
<dbReference type="PANTHER" id="PTHR46982">
    <property type="entry name" value="CITRATE/OXOGLUTARATE CARRIER PROTEIN"/>
    <property type="match status" value="1"/>
</dbReference>
<keyword evidence="8" id="KW-0813">Transport</keyword>
<evidence type="ECO:0000256" key="1">
    <source>
        <dbReference type="ARBA" id="ARBA00004141"/>
    </source>
</evidence>
<evidence type="ECO:0000256" key="4">
    <source>
        <dbReference type="ARBA" id="ARBA00022989"/>
    </source>
</evidence>
<evidence type="ECO:0000256" key="8">
    <source>
        <dbReference type="RuleBase" id="RU000488"/>
    </source>
</evidence>
<feature type="repeat" description="Solcar" evidence="7">
    <location>
        <begin position="131"/>
        <end position="222"/>
    </location>
</feature>
<feature type="binding site" evidence="6">
    <location>
        <begin position="409"/>
        <end position="412"/>
    </location>
    <ligand>
        <name>substrate</name>
    </ligand>
</feature>
<dbReference type="InterPro" id="IPR023395">
    <property type="entry name" value="MCP_dom_sf"/>
</dbReference>
<dbReference type="PANTHER" id="PTHR46982:SF1">
    <property type="entry name" value="CITRATE_OXOGLUTARATE CARRIER PROTEIN"/>
    <property type="match status" value="1"/>
</dbReference>
<keyword evidence="6" id="KW-0460">Magnesium</keyword>
<dbReference type="Pfam" id="PF03737">
    <property type="entry name" value="RraA-like"/>
    <property type="match status" value="1"/>
</dbReference>
<dbReference type="GO" id="GO:0016020">
    <property type="term" value="C:membrane"/>
    <property type="evidence" value="ECO:0007669"/>
    <property type="project" value="UniProtKB-SubCell"/>
</dbReference>
<dbReference type="Gene3D" id="3.50.30.40">
    <property type="entry name" value="Ribonuclease E inhibitor RraA/RraA-like"/>
    <property type="match status" value="1"/>
</dbReference>
<dbReference type="AlphaFoldDB" id="A0A9P7GYN4"/>
<keyword evidence="5 7" id="KW-0472">Membrane</keyword>
<keyword evidence="10" id="KW-1185">Reference proteome</keyword>
<comment type="cofactor">
    <cofactor evidence="6">
        <name>Mg(2+)</name>
        <dbReference type="ChEBI" id="CHEBI:18420"/>
    </cofactor>
</comment>
<dbReference type="GO" id="GO:0015742">
    <property type="term" value="P:alpha-ketoglutarate transport"/>
    <property type="evidence" value="ECO:0007669"/>
    <property type="project" value="TreeGrafter"/>
</dbReference>
<organism evidence="9 10">
    <name type="scientific">Fusarium avenaceum</name>
    <dbReference type="NCBI Taxonomy" id="40199"/>
    <lineage>
        <taxon>Eukaryota</taxon>
        <taxon>Fungi</taxon>
        <taxon>Dikarya</taxon>
        <taxon>Ascomycota</taxon>
        <taxon>Pezizomycotina</taxon>
        <taxon>Sordariomycetes</taxon>
        <taxon>Hypocreomycetidae</taxon>
        <taxon>Hypocreales</taxon>
        <taxon>Nectriaceae</taxon>
        <taxon>Fusarium</taxon>
        <taxon>Fusarium tricinctum species complex</taxon>
    </lineage>
</organism>
<evidence type="ECO:0000256" key="5">
    <source>
        <dbReference type="ARBA" id="ARBA00023136"/>
    </source>
</evidence>
<dbReference type="GO" id="GO:0005739">
    <property type="term" value="C:mitochondrion"/>
    <property type="evidence" value="ECO:0007669"/>
    <property type="project" value="TreeGrafter"/>
</dbReference>
<dbReference type="Gene3D" id="1.50.40.10">
    <property type="entry name" value="Mitochondrial carrier domain"/>
    <property type="match status" value="1"/>
</dbReference>
<dbReference type="CDD" id="cd16841">
    <property type="entry name" value="RraA_family"/>
    <property type="match status" value="1"/>
</dbReference>
<evidence type="ECO:0008006" key="11">
    <source>
        <dbReference type="Google" id="ProtNLM"/>
    </source>
</evidence>
<name>A0A9P7GYN4_9HYPO</name>
<evidence type="ECO:0000313" key="10">
    <source>
        <dbReference type="Proteomes" id="UP000782241"/>
    </source>
</evidence>
<sequence>MATTAAIISPALGHTQSARKPVSWSNLLVGASINLFQVTSLGQPMEVVKTHVSNPKMACESNIDRFAEQVAANRGDSLRTAIRKTWARGGVPALYQGLIPWAWIECSTKGSILFLASSEVEYYSKASFGASPTMAGFLGGVAGGAAQSYLTMGMTTCMKTVEVTRPKNFQPGVRVPGTMEIFLSILRKEGIRGVNRGVNAVALRQISGWASRIGIARFAEGHIRSFQSKSADAKLTVGEKIVASTIGGALSCWNQPFEVLRVEMQSLASGEKIASKPTMAAAAKRIMATSGVLGFFRGVVPRIGVAAWATICMVGFGDIAKEYVRGLRIGDTLVKLKYPYGGFLDGIHMWSPDMRSGPAKIIGPAVTVKMVEANDATAPKPARHFADCNRPNSIMYIQQPKGLYSACWGGLMSTRAKYIGAGGVIVDGRVRDLGEHQEMKFPVFARETSILGSGSFTRASEIDVPLQFNNDLWINPGDILIGDRNGVVVVPPSLMENVINLCQERFEIDEKTFAALRDGEEMGTTLARLRK</sequence>
<dbReference type="InterPro" id="IPR018108">
    <property type="entry name" value="MCP_transmembrane"/>
</dbReference>
<evidence type="ECO:0000256" key="2">
    <source>
        <dbReference type="ARBA" id="ARBA00022692"/>
    </source>
</evidence>
<accession>A0A9P7GYN4</accession>
<keyword evidence="4" id="KW-1133">Transmembrane helix</keyword>
<dbReference type="SUPFAM" id="SSF89562">
    <property type="entry name" value="RraA-like"/>
    <property type="match status" value="1"/>
</dbReference>
<gene>
    <name evidence="9" type="ORF">KAF25_010346</name>
</gene>
<evidence type="ECO:0000256" key="6">
    <source>
        <dbReference type="PIRSR" id="PIRSR605493-1"/>
    </source>
</evidence>
<feature type="binding site" evidence="6">
    <location>
        <position position="432"/>
    </location>
    <ligand>
        <name>Mg(2+)</name>
        <dbReference type="ChEBI" id="CHEBI:18420"/>
    </ligand>
</feature>
<dbReference type="GO" id="GO:0005371">
    <property type="term" value="F:tricarboxylate secondary active transmembrane transporter activity"/>
    <property type="evidence" value="ECO:0007669"/>
    <property type="project" value="TreeGrafter"/>
</dbReference>